<dbReference type="GO" id="GO:0003723">
    <property type="term" value="F:RNA binding"/>
    <property type="evidence" value="ECO:0007669"/>
    <property type="project" value="UniProtKB-UniRule"/>
</dbReference>
<evidence type="ECO:0000313" key="5">
    <source>
        <dbReference type="EMBL" id="KAK4299247.1"/>
    </source>
</evidence>
<keyword evidence="1 2" id="KW-0694">RNA-binding</keyword>
<evidence type="ECO:0000256" key="2">
    <source>
        <dbReference type="PROSITE-ProRule" id="PRU00176"/>
    </source>
</evidence>
<dbReference type="InterPro" id="IPR035979">
    <property type="entry name" value="RBD_domain_sf"/>
</dbReference>
<evidence type="ECO:0000313" key="6">
    <source>
        <dbReference type="Proteomes" id="UP001292094"/>
    </source>
</evidence>
<evidence type="ECO:0000259" key="4">
    <source>
        <dbReference type="PROSITE" id="PS50102"/>
    </source>
</evidence>
<organism evidence="5 6">
    <name type="scientific">Petrolisthes manimaculis</name>
    <dbReference type="NCBI Taxonomy" id="1843537"/>
    <lineage>
        <taxon>Eukaryota</taxon>
        <taxon>Metazoa</taxon>
        <taxon>Ecdysozoa</taxon>
        <taxon>Arthropoda</taxon>
        <taxon>Crustacea</taxon>
        <taxon>Multicrustacea</taxon>
        <taxon>Malacostraca</taxon>
        <taxon>Eumalacostraca</taxon>
        <taxon>Eucarida</taxon>
        <taxon>Decapoda</taxon>
        <taxon>Pleocyemata</taxon>
        <taxon>Anomura</taxon>
        <taxon>Galatheoidea</taxon>
        <taxon>Porcellanidae</taxon>
        <taxon>Petrolisthes</taxon>
    </lineage>
</organism>
<dbReference type="AlphaFoldDB" id="A0AAE1P1L6"/>
<dbReference type="Proteomes" id="UP001292094">
    <property type="component" value="Unassembled WGS sequence"/>
</dbReference>
<accession>A0AAE1P1L6</accession>
<dbReference type="Pfam" id="PF00076">
    <property type="entry name" value="RRM_1"/>
    <property type="match status" value="2"/>
</dbReference>
<keyword evidence="6" id="KW-1185">Reference proteome</keyword>
<dbReference type="CDD" id="cd00590">
    <property type="entry name" value="RRM_SF"/>
    <property type="match status" value="2"/>
</dbReference>
<protein>
    <recommendedName>
        <fullName evidence="4">RRM domain-containing protein</fullName>
    </recommendedName>
</protein>
<feature type="compositionally biased region" description="Basic residues" evidence="3">
    <location>
        <begin position="17"/>
        <end position="29"/>
    </location>
</feature>
<dbReference type="InterPro" id="IPR050502">
    <property type="entry name" value="Euk_RNA-bind_prot"/>
</dbReference>
<feature type="domain" description="RRM" evidence="4">
    <location>
        <begin position="198"/>
        <end position="276"/>
    </location>
</feature>
<dbReference type="PANTHER" id="PTHR48025:SF1">
    <property type="entry name" value="RRM DOMAIN-CONTAINING PROTEIN"/>
    <property type="match status" value="1"/>
</dbReference>
<feature type="region of interest" description="Disordered" evidence="3">
    <location>
        <begin position="322"/>
        <end position="345"/>
    </location>
</feature>
<feature type="region of interest" description="Disordered" evidence="3">
    <location>
        <begin position="50"/>
        <end position="86"/>
    </location>
</feature>
<dbReference type="SUPFAM" id="SSF54928">
    <property type="entry name" value="RNA-binding domain, RBD"/>
    <property type="match status" value="1"/>
</dbReference>
<proteinExistence type="predicted"/>
<gene>
    <name evidence="5" type="ORF">Pmani_028464</name>
</gene>
<dbReference type="PROSITE" id="PS50102">
    <property type="entry name" value="RRM"/>
    <property type="match status" value="2"/>
</dbReference>
<evidence type="ECO:0000256" key="3">
    <source>
        <dbReference type="SAM" id="MobiDB-lite"/>
    </source>
</evidence>
<dbReference type="InterPro" id="IPR012677">
    <property type="entry name" value="Nucleotide-bd_a/b_plait_sf"/>
</dbReference>
<feature type="compositionally biased region" description="Basic and acidic residues" evidence="3">
    <location>
        <begin position="73"/>
        <end position="86"/>
    </location>
</feature>
<name>A0AAE1P1L6_9EUCA</name>
<dbReference type="SMART" id="SM00360">
    <property type="entry name" value="RRM"/>
    <property type="match status" value="2"/>
</dbReference>
<feature type="domain" description="RRM" evidence="4">
    <location>
        <begin position="105"/>
        <end position="194"/>
    </location>
</feature>
<sequence>MKTKGNMKAKAPLQAKNAKKSLKKMKKMQKNLETVNIDMKDLKESITEVKPSDITVNTKKPRKFKKGKGSSNEAKKNATDESPDIKKTVQPITEKRQKILEQRERTIIVTNFNFKTTKQDLHKFFSNYGKVENVLLKLKNDTKSKKKTDGGKVSKAQKKIGHIRFTQKDMAQQALKANKKMLMGNCLIVGALDKTVVHQVFVRNLVEGVTKEQLRGHFAECGDIEKVIIVNNEKKLREKKGYGFISFKSGDAVQKALQLNCKRFMTQLLVVKLNDKKGVKKLEGKLTKKEILAQKQNMKKDDLSDTKLTESEADVKMTDVQAAGGKPQAKNLKEKVGGKSKPKTMKKNFKVTHGQRGVKKIAKASVR</sequence>
<evidence type="ECO:0000256" key="1">
    <source>
        <dbReference type="ARBA" id="ARBA00022884"/>
    </source>
</evidence>
<reference evidence="5" key="1">
    <citation type="submission" date="2023-11" db="EMBL/GenBank/DDBJ databases">
        <title>Genome assemblies of two species of porcelain crab, Petrolisthes cinctipes and Petrolisthes manimaculis (Anomura: Porcellanidae).</title>
        <authorList>
            <person name="Angst P."/>
        </authorList>
    </citation>
    <scope>NUCLEOTIDE SEQUENCE</scope>
    <source>
        <strain evidence="5">PB745_02</strain>
        <tissue evidence="5">Gill</tissue>
    </source>
</reference>
<feature type="region of interest" description="Disordered" evidence="3">
    <location>
        <begin position="1"/>
        <end position="31"/>
    </location>
</feature>
<dbReference type="Gene3D" id="3.30.70.330">
    <property type="match status" value="2"/>
</dbReference>
<dbReference type="InterPro" id="IPR000504">
    <property type="entry name" value="RRM_dom"/>
</dbReference>
<feature type="compositionally biased region" description="Basic residues" evidence="3">
    <location>
        <begin position="59"/>
        <end position="68"/>
    </location>
</feature>
<comment type="caution">
    <text evidence="5">The sequence shown here is derived from an EMBL/GenBank/DDBJ whole genome shotgun (WGS) entry which is preliminary data.</text>
</comment>
<dbReference type="PANTHER" id="PTHR48025">
    <property type="entry name" value="OS02G0815200 PROTEIN"/>
    <property type="match status" value="1"/>
</dbReference>
<dbReference type="EMBL" id="JAWZYT010003277">
    <property type="protein sequence ID" value="KAK4299247.1"/>
    <property type="molecule type" value="Genomic_DNA"/>
</dbReference>